<evidence type="ECO:0000313" key="17">
    <source>
        <dbReference type="Proteomes" id="UP001318860"/>
    </source>
</evidence>
<evidence type="ECO:0000259" key="14">
    <source>
        <dbReference type="PROSITE" id="PS50112"/>
    </source>
</evidence>
<accession>A0ABR0VEL5</accession>
<dbReference type="CDD" id="cd00130">
    <property type="entry name" value="PAS"/>
    <property type="match status" value="2"/>
</dbReference>
<dbReference type="PROSITE" id="PS50109">
    <property type="entry name" value="HIS_KIN"/>
    <property type="match status" value="1"/>
</dbReference>
<evidence type="ECO:0008006" key="18">
    <source>
        <dbReference type="Google" id="ProtNLM"/>
    </source>
</evidence>
<dbReference type="Gene3D" id="3.30.450.40">
    <property type="match status" value="1"/>
</dbReference>
<evidence type="ECO:0000256" key="10">
    <source>
        <dbReference type="ARBA" id="ARBA00023170"/>
    </source>
</evidence>
<dbReference type="Gene3D" id="3.30.565.10">
    <property type="entry name" value="Histidine kinase-like ATPase, C-terminal domain"/>
    <property type="match status" value="1"/>
</dbReference>
<evidence type="ECO:0000256" key="9">
    <source>
        <dbReference type="ARBA" id="ARBA00023163"/>
    </source>
</evidence>
<dbReference type="InterPro" id="IPR000700">
    <property type="entry name" value="PAS-assoc_C"/>
</dbReference>
<dbReference type="CDD" id="cd00082">
    <property type="entry name" value="HisKA"/>
    <property type="match status" value="1"/>
</dbReference>
<protein>
    <recommendedName>
        <fullName evidence="18">Phytochrome</fullName>
    </recommendedName>
</protein>
<keyword evidence="10" id="KW-0675">Receptor</keyword>
<keyword evidence="4" id="KW-0600">Photoreceptor protein</keyword>
<dbReference type="Pfam" id="PF00512">
    <property type="entry name" value="HisKA"/>
    <property type="match status" value="1"/>
</dbReference>
<dbReference type="Pfam" id="PF00989">
    <property type="entry name" value="PAS"/>
    <property type="match status" value="2"/>
</dbReference>
<evidence type="ECO:0000256" key="11">
    <source>
        <dbReference type="SAM" id="MobiDB-lite"/>
    </source>
</evidence>
<dbReference type="SUPFAM" id="SSF55785">
    <property type="entry name" value="PYP-like sensor domain (PAS domain)"/>
    <property type="match status" value="3"/>
</dbReference>
<keyword evidence="7" id="KW-0157">Chromophore</keyword>
<keyword evidence="6" id="KW-0677">Repeat</keyword>
<evidence type="ECO:0000259" key="13">
    <source>
        <dbReference type="PROSITE" id="PS50109"/>
    </source>
</evidence>
<feature type="region of interest" description="Disordered" evidence="11">
    <location>
        <begin position="1"/>
        <end position="37"/>
    </location>
</feature>
<dbReference type="InterPro" id="IPR013767">
    <property type="entry name" value="PAS_fold"/>
</dbReference>
<dbReference type="SUPFAM" id="SSF55874">
    <property type="entry name" value="ATPase domain of HSP90 chaperone/DNA topoisomerase II/histidine kinase"/>
    <property type="match status" value="1"/>
</dbReference>
<dbReference type="InterPro" id="IPR000014">
    <property type="entry name" value="PAS"/>
</dbReference>
<evidence type="ECO:0000256" key="2">
    <source>
        <dbReference type="ARBA" id="ARBA00008235"/>
    </source>
</evidence>
<keyword evidence="9" id="KW-0804">Transcription</keyword>
<dbReference type="InterPro" id="IPR012129">
    <property type="entry name" value="Phytochrome_A-E"/>
</dbReference>
<feature type="domain" description="PAS" evidence="14">
    <location>
        <begin position="617"/>
        <end position="688"/>
    </location>
</feature>
<dbReference type="PROSITE" id="PS50046">
    <property type="entry name" value="PHYTOCHROME_2"/>
    <property type="match status" value="1"/>
</dbReference>
<dbReference type="InterPro" id="IPR043150">
    <property type="entry name" value="Phytochrome_PHY_sf"/>
</dbReference>
<dbReference type="PROSITE" id="PS50112">
    <property type="entry name" value="PAS"/>
    <property type="match status" value="2"/>
</dbReference>
<dbReference type="Pfam" id="PF02518">
    <property type="entry name" value="HATPase_c"/>
    <property type="match status" value="1"/>
</dbReference>
<dbReference type="PANTHER" id="PTHR47876">
    <property type="entry name" value="OS08G0260000 PROTEIN"/>
    <property type="match status" value="1"/>
</dbReference>
<evidence type="ECO:0000313" key="16">
    <source>
        <dbReference type="EMBL" id="KAK6133566.1"/>
    </source>
</evidence>
<keyword evidence="8" id="KW-0805">Transcription regulation</keyword>
<evidence type="ECO:0000259" key="15">
    <source>
        <dbReference type="PROSITE" id="PS50113"/>
    </source>
</evidence>
<reference evidence="16 17" key="1">
    <citation type="journal article" date="2021" name="Comput. Struct. Biotechnol. J.">
        <title>De novo genome assembly of the potent medicinal plant Rehmannia glutinosa using nanopore technology.</title>
        <authorList>
            <person name="Ma L."/>
            <person name="Dong C."/>
            <person name="Song C."/>
            <person name="Wang X."/>
            <person name="Zheng X."/>
            <person name="Niu Y."/>
            <person name="Chen S."/>
            <person name="Feng W."/>
        </authorList>
    </citation>
    <scope>NUCLEOTIDE SEQUENCE [LARGE SCALE GENOMIC DNA]</scope>
    <source>
        <strain evidence="16">DH-2019</strain>
    </source>
</reference>
<dbReference type="SMART" id="SM00065">
    <property type="entry name" value="GAF"/>
    <property type="match status" value="1"/>
</dbReference>
<feature type="domain" description="PAS" evidence="14">
    <location>
        <begin position="751"/>
        <end position="796"/>
    </location>
</feature>
<dbReference type="InterPro" id="IPR003661">
    <property type="entry name" value="HisK_dim/P_dom"/>
</dbReference>
<comment type="function">
    <text evidence="1">Regulatory photoreceptor which exists in two forms that are reversibly interconvertible by light: the Pr form that absorbs maximally in the red region of the spectrum and the Pfr form that absorbs maximally in the far-red region. Photoconversion of Pr to Pfr induces an array of morphogenic responses, whereas reconversion of Pfr to Pr cancels the induction of those responses. Pfr controls the expression of a number of nuclear genes including those encoding the small subunit of ribulose-bisphosphate carboxylase, chlorophyll A/B binding protein, protochlorophyllide reductase, rRNA, etc. It also controls the expression of its own gene(s) in a negative feedback fashion.</text>
</comment>
<dbReference type="InterPro" id="IPR005467">
    <property type="entry name" value="His_kinase_dom"/>
</dbReference>
<dbReference type="Pfam" id="PF08446">
    <property type="entry name" value="PAS_2"/>
    <property type="match status" value="1"/>
</dbReference>
<dbReference type="Pfam" id="PF01590">
    <property type="entry name" value="GAF"/>
    <property type="match status" value="1"/>
</dbReference>
<dbReference type="SMART" id="SM00388">
    <property type="entry name" value="HisKA"/>
    <property type="match status" value="1"/>
</dbReference>
<keyword evidence="17" id="KW-1185">Reference proteome</keyword>
<dbReference type="InterPro" id="IPR029016">
    <property type="entry name" value="GAF-like_dom_sf"/>
</dbReference>
<dbReference type="PANTHER" id="PTHR47876:SF3">
    <property type="entry name" value="PHYTOCHROME 1"/>
    <property type="match status" value="1"/>
</dbReference>
<sequence length="1102" mass="122300">MELQSKKGKTPATTKQSPHKSRDDNITNPDLSSSAASSVNINNRTMAQFSADARLMAEFEQSGVSGKFFNYAKSVPYAPPTVSTEEQMIVYLSRIQRGGLVQPFGCMLAIDDRNFNILGYSENCFDMLGIKNLVEASLIGIDARTLFTPSSRASLAKAVASRDLSFLNPIWVHSRTNHRPFYAVLHRIDVGIVIDLEPAHSGDPAMVHAGAVQSQKLAVRAISRLQSLPGGDIGVLCDTVVEDVQKLTGYDRVMVYKFHDDNHGEVLSEIRRSDLDPYLGLHYPATDIPQAARFLFKQNRVRMICDCNALPVKIVQSEDLKQPLCLVNSTLRSPHGCHTQYMANMGSIASLVMAVVVNNGDSMKLWGLVVCHHTSPRYVPFPLRYACEFLMQAFGLQLFMELQLASQLAEKKVLKMQTLLCDMLLRDAPFGIVTQSPSIMDLVKCDGAALYYGGKCWCLGVTPTEAQLKDIAEWLLSCHGDSTGLSTECLADAGYPGALLLGDAVCGMATARINSADFLFWFRSHTAKEIKWGGAKHHPEDKDGGGKMHPRTSFNAFLEVVKSRSLPWEAAEINAIHSLQLIMRDSFQEIEERGPKRVKYSQQNNHDDRQLDELTSVAVEMVRLIETASAPIFGVDSSGLINGWNSKMCELTGLEMSKALGKSLINDVVHEDSREVVETLLARALQGKEDKNVEVKLLKFGIHAPNSFVYLLANACTSRDYQNEVVGVGFVGQDITAEKTVTDKFIRVQGDYKAIIQSVNPLIPPIFASDENACCSEWNAVMEKLTGYMRHEIIGKLLPGDIFGSLCQLKGQDVLTKFMILLYRAIGGHDTEKLPFGFFNRKGEFVDVCLTANKRVDESGSVIGCLCFLQTVVVNEKESIVDKVVGYEHVSKLKELAYIRQEMKNPLYGIRFTHQLLERSAITDDQKQFLETSDACERQILSVINDADFGSLEEGKMELKEEEFHLGNVVNAIVSQAMILLREKNLRLIHDIPEQIKTLCVYGDQIKLQLALSDLLICIVDYAPSQDGWVEIKVSPGLKLIQDGNEFVHLQFRMAHPGQGLPDALVEDMYGVKTHWTRQEGMALNISQKLVEGEINVDASAG</sequence>
<dbReference type="NCBIfam" id="TIGR00229">
    <property type="entry name" value="sensory_box"/>
    <property type="match status" value="1"/>
</dbReference>
<comment type="similarity">
    <text evidence="2">Belongs to the phytochrome family.</text>
</comment>
<dbReference type="InterPro" id="IPR001294">
    <property type="entry name" value="Phytochrome"/>
</dbReference>
<dbReference type="PROSITE" id="PS00245">
    <property type="entry name" value="PHYTOCHROME_1"/>
    <property type="match status" value="1"/>
</dbReference>
<dbReference type="EMBL" id="JABTTQ020001211">
    <property type="protein sequence ID" value="KAK6133566.1"/>
    <property type="molecule type" value="Genomic_DNA"/>
</dbReference>
<feature type="domain" description="Phytochrome chromophore attachment site" evidence="12">
    <location>
        <begin position="232"/>
        <end position="392"/>
    </location>
</feature>
<feature type="domain" description="PAC" evidence="15">
    <location>
        <begin position="691"/>
        <end position="747"/>
    </location>
</feature>
<dbReference type="Proteomes" id="UP001318860">
    <property type="component" value="Unassembled WGS sequence"/>
</dbReference>
<evidence type="ECO:0000259" key="12">
    <source>
        <dbReference type="PROSITE" id="PS50046"/>
    </source>
</evidence>
<dbReference type="Gene3D" id="3.30.450.20">
    <property type="entry name" value="PAS domain"/>
    <property type="match status" value="3"/>
</dbReference>
<dbReference type="Gene3D" id="3.30.450.270">
    <property type="match status" value="1"/>
</dbReference>
<dbReference type="InterPro" id="IPR036890">
    <property type="entry name" value="HATPase_C_sf"/>
</dbReference>
<keyword evidence="5" id="KW-0716">Sensory transduction</keyword>
<gene>
    <name evidence="16" type="ORF">DH2020_032695</name>
</gene>
<evidence type="ECO:0000256" key="4">
    <source>
        <dbReference type="ARBA" id="ARBA00022543"/>
    </source>
</evidence>
<evidence type="ECO:0000256" key="6">
    <source>
        <dbReference type="ARBA" id="ARBA00022737"/>
    </source>
</evidence>
<dbReference type="SMART" id="SM00091">
    <property type="entry name" value="PAS"/>
    <property type="match status" value="3"/>
</dbReference>
<dbReference type="PIRSF" id="PIRSF000084">
    <property type="entry name" value="Phytochrome"/>
    <property type="match status" value="1"/>
</dbReference>
<evidence type="ECO:0000256" key="3">
    <source>
        <dbReference type="ARBA" id="ARBA00011738"/>
    </source>
</evidence>
<evidence type="ECO:0000256" key="5">
    <source>
        <dbReference type="ARBA" id="ARBA00022606"/>
    </source>
</evidence>
<comment type="caution">
    <text evidence="16">The sequence shown here is derived from an EMBL/GenBank/DDBJ whole genome shotgun (WGS) entry which is preliminary data.</text>
</comment>
<dbReference type="InterPro" id="IPR013515">
    <property type="entry name" value="Phytochrome_cen-reg"/>
</dbReference>
<comment type="subunit">
    <text evidence="3">Homodimer.</text>
</comment>
<dbReference type="InterPro" id="IPR003018">
    <property type="entry name" value="GAF"/>
</dbReference>
<evidence type="ECO:0000256" key="8">
    <source>
        <dbReference type="ARBA" id="ARBA00023015"/>
    </source>
</evidence>
<feature type="domain" description="Histidine kinase" evidence="13">
    <location>
        <begin position="898"/>
        <end position="1102"/>
    </location>
</feature>
<dbReference type="InterPro" id="IPR035965">
    <property type="entry name" value="PAS-like_dom_sf"/>
</dbReference>
<dbReference type="PROSITE" id="PS50113">
    <property type="entry name" value="PAC"/>
    <property type="match status" value="1"/>
</dbReference>
<dbReference type="InterPro" id="IPR003594">
    <property type="entry name" value="HATPase_dom"/>
</dbReference>
<dbReference type="InterPro" id="IPR016132">
    <property type="entry name" value="Phyto_chromo_attachment"/>
</dbReference>
<organism evidence="16 17">
    <name type="scientific">Rehmannia glutinosa</name>
    <name type="common">Chinese foxglove</name>
    <dbReference type="NCBI Taxonomy" id="99300"/>
    <lineage>
        <taxon>Eukaryota</taxon>
        <taxon>Viridiplantae</taxon>
        <taxon>Streptophyta</taxon>
        <taxon>Embryophyta</taxon>
        <taxon>Tracheophyta</taxon>
        <taxon>Spermatophyta</taxon>
        <taxon>Magnoliopsida</taxon>
        <taxon>eudicotyledons</taxon>
        <taxon>Gunneridae</taxon>
        <taxon>Pentapetalae</taxon>
        <taxon>asterids</taxon>
        <taxon>lamiids</taxon>
        <taxon>Lamiales</taxon>
        <taxon>Orobanchaceae</taxon>
        <taxon>Rehmannieae</taxon>
        <taxon>Rehmannia</taxon>
    </lineage>
</organism>
<dbReference type="PRINTS" id="PR01033">
    <property type="entry name" value="PHYTOCHROME"/>
</dbReference>
<dbReference type="InterPro" id="IPR013654">
    <property type="entry name" value="PAS_2"/>
</dbReference>
<evidence type="ECO:0000256" key="1">
    <source>
        <dbReference type="ARBA" id="ARBA00002479"/>
    </source>
</evidence>
<proteinExistence type="inferred from homology"/>
<dbReference type="InterPro" id="IPR013516">
    <property type="entry name" value="Phyto_chromo_BS"/>
</dbReference>
<name>A0ABR0VEL5_REHGL</name>
<dbReference type="SUPFAM" id="SSF55781">
    <property type="entry name" value="GAF domain-like"/>
    <property type="match status" value="2"/>
</dbReference>
<evidence type="ECO:0000256" key="7">
    <source>
        <dbReference type="ARBA" id="ARBA00022991"/>
    </source>
</evidence>
<dbReference type="Pfam" id="PF00360">
    <property type="entry name" value="PHY"/>
    <property type="match status" value="1"/>
</dbReference>